<evidence type="ECO:0000313" key="2">
    <source>
        <dbReference type="Proteomes" id="UP000006053"/>
    </source>
</evidence>
<dbReference type="HOGENOM" id="CLU_766681_0_0_9"/>
<dbReference type="OrthoDB" id="569625at2"/>
<dbReference type="KEGG" id="ddh:Desde_0544"/>
<dbReference type="RefSeq" id="WP_014792496.1">
    <property type="nucleotide sequence ID" value="NC_018017.1"/>
</dbReference>
<evidence type="ECO:0000313" key="1">
    <source>
        <dbReference type="EMBL" id="AFL99002.1"/>
    </source>
</evidence>
<name>I4A4W8_DESDJ</name>
<proteinExistence type="predicted"/>
<keyword evidence="2" id="KW-1185">Reference proteome</keyword>
<dbReference type="EMBL" id="CP003348">
    <property type="protein sequence ID" value="AFL99002.1"/>
    <property type="molecule type" value="Genomic_DNA"/>
</dbReference>
<reference evidence="2" key="1">
    <citation type="submission" date="2012-06" db="EMBL/GenBank/DDBJ databases">
        <title>Complete sequence of Desulfitobacterium dehalogenans ATCC 51507.</title>
        <authorList>
            <person name="Lucas S."/>
            <person name="Han J."/>
            <person name="Lapidus A."/>
            <person name="Cheng J.-F."/>
            <person name="Goodwin L."/>
            <person name="Pitluck S."/>
            <person name="Peters L."/>
            <person name="Ovchinnikova G."/>
            <person name="Teshima H."/>
            <person name="Detter J.C."/>
            <person name="Han C."/>
            <person name="Tapia R."/>
            <person name="Land M."/>
            <person name="Hauser L."/>
            <person name="Kyrpides N."/>
            <person name="Ivanova N."/>
            <person name="Pagani I."/>
            <person name="Kruse T."/>
            <person name="de Vos W.M."/>
            <person name="Smidt H."/>
            <person name="Woyke T."/>
        </authorList>
    </citation>
    <scope>NUCLEOTIDE SEQUENCE [LARGE SCALE GENOMIC DNA]</scope>
    <source>
        <strain evidence="2">ATCC 51507 / DSM 9161 / JW/IU-DC1</strain>
    </source>
</reference>
<dbReference type="AlphaFoldDB" id="I4A4W8"/>
<evidence type="ECO:0008006" key="3">
    <source>
        <dbReference type="Google" id="ProtNLM"/>
    </source>
</evidence>
<reference evidence="1 2" key="2">
    <citation type="journal article" date="2015" name="J. Bacteriol.">
        <title>Genomic, proteomic, and biochemical analysis of the organohalide respiratory pathway in Desulfitobacterium dehalogenans.</title>
        <authorList>
            <person name="Kruse T."/>
            <person name="van de Pas B.A."/>
            <person name="Atteia A."/>
            <person name="Krab K."/>
            <person name="Hagen W.R."/>
            <person name="Goodwin L."/>
            <person name="Chain P."/>
            <person name="Boeren S."/>
            <person name="Maphosa F."/>
            <person name="Schraa G."/>
            <person name="de Vos W.M."/>
            <person name="van der Oost J."/>
            <person name="Smidt H."/>
            <person name="Stams A.J."/>
        </authorList>
    </citation>
    <scope>NUCLEOTIDE SEQUENCE [LARGE SCALE GENOMIC DNA]</scope>
    <source>
        <strain evidence="2">ATCC 51507 / DSM 9161 / JW/IU-DC1</strain>
    </source>
</reference>
<accession>I4A4W8</accession>
<protein>
    <recommendedName>
        <fullName evidence="3">Restriction endonuclease, SacI family</fullName>
    </recommendedName>
</protein>
<dbReference type="Proteomes" id="UP000006053">
    <property type="component" value="Chromosome"/>
</dbReference>
<sequence length="361" mass="40833">MAQVDYQEAKRILLSLYHRVSDSISDDVEKALEENKENLDALFNSNTQSYREALLGCALIHLIDSSVNIRLPYIKHGEGSFNGRSLDEYSVNPFLQEQLFPCSKGPYLAAFRRSVKLLPETAEGLRDKVGYAAMLDLLDVVENCNTEADTENFIMCLLQRFIILRNASYIRLARTGRFSIEQYRKLLLDLVSHQSGGLFPVLITIAFFQMLSEQHSLDWEITWQGINVADNATGAEGDVTIKSNGTTFLAIEITERPLDQRRIVSTFNTKIILNDVKEYLFIYTNTEPDDTAHQAAKTLFSQGYEVNFANIVELIINNFLALPSNARTIFSSKMLVLLDSREVPAAIKVKWNDSIKMVLAI</sequence>
<organism evidence="1 2">
    <name type="scientific">Desulfitobacterium dehalogenans (strain ATCC 51507 / DSM 9161 / JW/IU-DC1)</name>
    <dbReference type="NCBI Taxonomy" id="756499"/>
    <lineage>
        <taxon>Bacteria</taxon>
        <taxon>Bacillati</taxon>
        <taxon>Bacillota</taxon>
        <taxon>Clostridia</taxon>
        <taxon>Eubacteriales</taxon>
        <taxon>Desulfitobacteriaceae</taxon>
        <taxon>Desulfitobacterium</taxon>
    </lineage>
</organism>
<gene>
    <name evidence="1" type="ordered locus">Desde_0544</name>
</gene>